<dbReference type="SUPFAM" id="SSF55073">
    <property type="entry name" value="Nucleotide cyclase"/>
    <property type="match status" value="1"/>
</dbReference>
<dbReference type="FunFam" id="3.30.70.1230:FF:000016">
    <property type="entry name" value="Adenylate/guanylate cyclase domain-containing protein"/>
    <property type="match status" value="1"/>
</dbReference>
<keyword evidence="6 7" id="KW-0472">Membrane</keyword>
<evidence type="ECO:0000313" key="14">
    <source>
        <dbReference type="Proteomes" id="UP000295165"/>
    </source>
</evidence>
<evidence type="ECO:0000313" key="11">
    <source>
        <dbReference type="EMBL" id="TDH19367.1"/>
    </source>
</evidence>
<dbReference type="Proteomes" id="UP000179616">
    <property type="component" value="Unassembled WGS sequence"/>
</dbReference>
<feature type="transmembrane region" description="Helical" evidence="7">
    <location>
        <begin position="58"/>
        <end position="81"/>
    </location>
</feature>
<dbReference type="Gene3D" id="6.10.340.10">
    <property type="match status" value="1"/>
</dbReference>
<feature type="transmembrane region" description="Helical" evidence="7">
    <location>
        <begin position="173"/>
        <end position="195"/>
    </location>
</feature>
<dbReference type="RefSeq" id="WP_070935801.1">
    <property type="nucleotide sequence ID" value="NZ_MAFQ01000001.1"/>
</dbReference>
<keyword evidence="4 7" id="KW-0812">Transmembrane</keyword>
<evidence type="ECO:0000256" key="2">
    <source>
        <dbReference type="ARBA" id="ARBA00005381"/>
    </source>
</evidence>
<feature type="transmembrane region" description="Helical" evidence="7">
    <location>
        <begin position="93"/>
        <end position="114"/>
    </location>
</feature>
<evidence type="ECO:0000313" key="10">
    <source>
        <dbReference type="EMBL" id="OHU30696.1"/>
    </source>
</evidence>
<dbReference type="SMART" id="SM00304">
    <property type="entry name" value="HAMP"/>
    <property type="match status" value="1"/>
</dbReference>
<dbReference type="PROSITE" id="PS50125">
    <property type="entry name" value="GUANYLATE_CYCLASE_2"/>
    <property type="match status" value="1"/>
</dbReference>
<gene>
    <name evidence="12" type="primary">cyaB_1</name>
    <name evidence="10" type="ORF">BKG76_02875</name>
    <name evidence="12" type="ORF">CCUG63697_00718</name>
    <name evidence="11" type="ORF">EJ571_22725</name>
</gene>
<feature type="domain" description="HAMP" evidence="9">
    <location>
        <begin position="282"/>
        <end position="334"/>
    </location>
</feature>
<dbReference type="InterPro" id="IPR029787">
    <property type="entry name" value="Nucleotide_cyclase"/>
</dbReference>
<dbReference type="InterPro" id="IPR003660">
    <property type="entry name" value="HAMP_dom"/>
</dbReference>
<dbReference type="EMBL" id="MLIK01000004">
    <property type="protein sequence ID" value="OHU30696.1"/>
    <property type="molecule type" value="Genomic_DNA"/>
</dbReference>
<name>A0A1S1LD35_9MYCO</name>
<dbReference type="PROSITE" id="PS50885">
    <property type="entry name" value="HAMP"/>
    <property type="match status" value="1"/>
</dbReference>
<dbReference type="OrthoDB" id="368920at2"/>
<dbReference type="STRING" id="948102.BKG76_02875"/>
<evidence type="ECO:0000256" key="4">
    <source>
        <dbReference type="ARBA" id="ARBA00022692"/>
    </source>
</evidence>
<evidence type="ECO:0000313" key="15">
    <source>
        <dbReference type="Proteomes" id="UP000295627"/>
    </source>
</evidence>
<comment type="similarity">
    <text evidence="2">Belongs to the adenylyl cyclase class-3 family.</text>
</comment>
<feature type="domain" description="Guanylate cyclase" evidence="8">
    <location>
        <begin position="366"/>
        <end position="490"/>
    </location>
</feature>
<dbReference type="GO" id="GO:0004016">
    <property type="term" value="F:adenylate cyclase activity"/>
    <property type="evidence" value="ECO:0007669"/>
    <property type="project" value="UniProtKB-EC"/>
</dbReference>
<reference evidence="10 13" key="1">
    <citation type="submission" date="2016-10" db="EMBL/GenBank/DDBJ databases">
        <title>Evaluation of Human, Veterinary and Environmental Mycobacterium chelonae Isolates by Core Genome Phylogenomic Analysis, Targeted Gene Comparison, and Anti-microbial Susceptibility Patterns: A Tale of Mistaken Identities.</title>
        <authorList>
            <person name="Fogelson S.B."/>
            <person name="Camus A.C."/>
            <person name="Lorenz W."/>
            <person name="Vasireddy R."/>
            <person name="Vasireddy S."/>
            <person name="Smith T."/>
            <person name="Brown-Elliott B.A."/>
            <person name="Wallace R.J.Jr."/>
            <person name="Hasan N.A."/>
            <person name="Reischl U."/>
            <person name="Sanchez S."/>
        </authorList>
    </citation>
    <scope>NUCLEOTIDE SEQUENCE [LARGE SCALE GENOMIC DNA]</scope>
    <source>
        <strain evidence="10 13">1559</strain>
    </source>
</reference>
<reference evidence="14 15" key="3">
    <citation type="journal article" date="2019" name="Sci. Rep.">
        <title>Extended insight into the Mycobacterium chelonae-abscessus complex through whole genome sequencing of Mycobacterium salmoniphilum outbreak and Mycobacterium salmoniphilum-like strains.</title>
        <authorList>
            <person name="Behra P.R.K."/>
            <person name="Das S."/>
            <person name="Pettersson B.M.F."/>
            <person name="Shirreff L."/>
            <person name="DuCote T."/>
            <person name="Jacobsson K.G."/>
            <person name="Ennis D.G."/>
            <person name="Kirsebom L.A."/>
        </authorList>
    </citation>
    <scope>NUCLEOTIDE SEQUENCE [LARGE SCALE GENOMIC DNA]</scope>
    <source>
        <strain evidence="12 14">CCUG 63697</strain>
        <strain evidence="11 15">DSM 45524</strain>
    </source>
</reference>
<dbReference type="GO" id="GO:0005886">
    <property type="term" value="C:plasma membrane"/>
    <property type="evidence" value="ECO:0007669"/>
    <property type="project" value="UniProtKB-SubCell"/>
</dbReference>
<keyword evidence="5 7" id="KW-1133">Transmembrane helix</keyword>
<evidence type="ECO:0000256" key="6">
    <source>
        <dbReference type="ARBA" id="ARBA00023136"/>
    </source>
</evidence>
<sequence>MANIGAKDSIRALSRRVGAALAAVTGQTGRLEAGAGYGSWLLGRYDESTLIQRIRIQLILTVFVVAANLIGIGVVLLLVIVAIPDPNVFDAPIWLNFIVVPVYVSLAVLIGAIWGTRRIFKAVRWAIDERTPTKADQRNTFAVPWRLTVVEAILWVGGTALFTTLYGLQNPLYIPKIFFAVGFSGMVVCAANYLFTEFAMRPVAARALEAGPRNRRLASGIMVRTVLAWTLGSGVPAAGIMLTAFGSLIFGNFTIDQLAVAVIILSSFPVVFGLILIWIASWMTSTPVKEVQAALKRVEQNDLDINLVVYDGTELGELQAGFNTMVEGLRERERVRDLFGKHVGREVAAAAEQQKPELGGEERHVAVLFADIVGSTRLAASRPAVEVVALLNRFFTVVVEEIDRFEGMVNKFEGDATLAVFGAPVRLDRPESQALAAARAIARRLRIEVPECQAGIGVASGQAVAGNIGAHDRFEYTVIGDPVNEAARLCELSKAVPGHLVASLNTVLRAHHREALHWRSGDTVTLRGRTEPTELAVPVA</sequence>
<dbReference type="CDD" id="cd06225">
    <property type="entry name" value="HAMP"/>
    <property type="match status" value="1"/>
</dbReference>
<keyword evidence="12" id="KW-0456">Lyase</keyword>
<evidence type="ECO:0000256" key="7">
    <source>
        <dbReference type="SAM" id="Phobius"/>
    </source>
</evidence>
<dbReference type="Gene3D" id="3.30.70.1230">
    <property type="entry name" value="Nucleotide cyclase"/>
    <property type="match status" value="1"/>
</dbReference>
<dbReference type="Proteomes" id="UP000295627">
    <property type="component" value="Unassembled WGS sequence"/>
</dbReference>
<proteinExistence type="inferred from homology"/>
<dbReference type="AlphaFoldDB" id="A0A1S1LD35"/>
<protein>
    <submittedName>
        <fullName evidence="12">Adenylate cyclase 2</fullName>
        <ecNumber evidence="12">4.6.1.1</ecNumber>
    </submittedName>
    <submittedName>
        <fullName evidence="11">Adenylate/guanylate cyclase domain-containing protein</fullName>
    </submittedName>
</protein>
<comment type="caution">
    <text evidence="10">The sequence shown here is derived from an EMBL/GenBank/DDBJ whole genome shotgun (WGS) entry which is preliminary data.</text>
</comment>
<keyword evidence="3" id="KW-1003">Cell membrane</keyword>
<dbReference type="EMBL" id="RXLR01000019">
    <property type="protein sequence ID" value="TDH19367.1"/>
    <property type="molecule type" value="Genomic_DNA"/>
</dbReference>
<accession>A0A1S1LD35</accession>
<evidence type="ECO:0000259" key="8">
    <source>
        <dbReference type="PROSITE" id="PS50125"/>
    </source>
</evidence>
<feature type="transmembrane region" description="Helical" evidence="7">
    <location>
        <begin position="257"/>
        <end position="279"/>
    </location>
</feature>
<dbReference type="PANTHER" id="PTHR43081">
    <property type="entry name" value="ADENYLATE CYCLASE, TERMINAL-DIFFERENTIATION SPECIFIC-RELATED"/>
    <property type="match status" value="1"/>
</dbReference>
<dbReference type="SMART" id="SM00044">
    <property type="entry name" value="CYCc"/>
    <property type="match status" value="1"/>
</dbReference>
<keyword evidence="14" id="KW-1185">Reference proteome</keyword>
<evidence type="ECO:0000256" key="3">
    <source>
        <dbReference type="ARBA" id="ARBA00022475"/>
    </source>
</evidence>
<dbReference type="EC" id="4.6.1.1" evidence="12"/>
<evidence type="ECO:0000313" key="12">
    <source>
        <dbReference type="EMBL" id="TDZ52243.1"/>
    </source>
</evidence>
<evidence type="ECO:0000256" key="5">
    <source>
        <dbReference type="ARBA" id="ARBA00022989"/>
    </source>
</evidence>
<dbReference type="Pfam" id="PF00211">
    <property type="entry name" value="Guanylate_cyc"/>
    <property type="match status" value="1"/>
</dbReference>
<evidence type="ECO:0000313" key="13">
    <source>
        <dbReference type="Proteomes" id="UP000179616"/>
    </source>
</evidence>
<feature type="transmembrane region" description="Helical" evidence="7">
    <location>
        <begin position="226"/>
        <end position="251"/>
    </location>
</feature>
<dbReference type="EMBL" id="PECC01000026">
    <property type="protein sequence ID" value="TDZ52243.1"/>
    <property type="molecule type" value="Genomic_DNA"/>
</dbReference>
<feature type="transmembrane region" description="Helical" evidence="7">
    <location>
        <begin position="147"/>
        <end position="167"/>
    </location>
</feature>
<dbReference type="Pfam" id="PF00672">
    <property type="entry name" value="HAMP"/>
    <property type="match status" value="1"/>
</dbReference>
<organism evidence="10 13">
    <name type="scientific">Mycobacteroides franklinii</name>
    <dbReference type="NCBI Taxonomy" id="948102"/>
    <lineage>
        <taxon>Bacteria</taxon>
        <taxon>Bacillati</taxon>
        <taxon>Actinomycetota</taxon>
        <taxon>Actinomycetes</taxon>
        <taxon>Mycobacteriales</taxon>
        <taxon>Mycobacteriaceae</taxon>
        <taxon>Mycobacteroides</taxon>
    </lineage>
</organism>
<dbReference type="PANTHER" id="PTHR43081:SF17">
    <property type="entry name" value="BLL5647 PROTEIN"/>
    <property type="match status" value="1"/>
</dbReference>
<dbReference type="SUPFAM" id="SSF158472">
    <property type="entry name" value="HAMP domain-like"/>
    <property type="match status" value="1"/>
</dbReference>
<evidence type="ECO:0000259" key="9">
    <source>
        <dbReference type="PROSITE" id="PS50885"/>
    </source>
</evidence>
<dbReference type="CDD" id="cd07302">
    <property type="entry name" value="CHD"/>
    <property type="match status" value="1"/>
</dbReference>
<comment type="subcellular location">
    <subcellularLocation>
        <location evidence="1">Cell membrane</location>
        <topology evidence="1">Multi-pass membrane protein</topology>
    </subcellularLocation>
</comment>
<dbReference type="InterPro" id="IPR001054">
    <property type="entry name" value="A/G_cyclase"/>
</dbReference>
<reference evidence="11" key="2">
    <citation type="submission" date="2018-12" db="EMBL/GenBank/DDBJ databases">
        <authorList>
            <person name="Behra P.R.K."/>
            <person name="Das S."/>
            <person name="Pettersson B.M.F."/>
            <person name="Shirreff L."/>
            <person name="Ducote T."/>
            <person name="Jacobsson K.-G."/>
            <person name="Ennis D.G."/>
            <person name="Kirsebom L.A."/>
        </authorList>
    </citation>
    <scope>NUCLEOTIDE SEQUENCE</scope>
    <source>
        <strain evidence="11">DSM 45524</strain>
    </source>
</reference>
<dbReference type="GO" id="GO:0006171">
    <property type="term" value="P:cAMP biosynthetic process"/>
    <property type="evidence" value="ECO:0007669"/>
    <property type="project" value="TreeGrafter"/>
</dbReference>
<evidence type="ECO:0000256" key="1">
    <source>
        <dbReference type="ARBA" id="ARBA00004651"/>
    </source>
</evidence>
<dbReference type="InterPro" id="IPR050697">
    <property type="entry name" value="Adenylyl/Guanylyl_Cyclase_3/4"/>
</dbReference>
<dbReference type="Proteomes" id="UP000295165">
    <property type="component" value="Unassembled WGS sequence"/>
</dbReference>
<dbReference type="GO" id="GO:0035556">
    <property type="term" value="P:intracellular signal transduction"/>
    <property type="evidence" value="ECO:0007669"/>
    <property type="project" value="InterPro"/>
</dbReference>
<dbReference type="GeneID" id="57165730"/>